<feature type="domain" description="Outer membrane protein beta-barrel" evidence="2">
    <location>
        <begin position="67"/>
        <end position="239"/>
    </location>
</feature>
<reference evidence="3 4" key="1">
    <citation type="submission" date="2018-12" db="EMBL/GenBank/DDBJ databases">
        <title>Hymenobacter gummosus sp. nov., isolated from a spring.</title>
        <authorList>
            <person name="Nie L."/>
        </authorList>
    </citation>
    <scope>NUCLEOTIDE SEQUENCE [LARGE SCALE GENOMIC DNA]</scope>
    <source>
        <strain evidence="3 4">KCTC 52166</strain>
    </source>
</reference>
<feature type="chain" id="PRO_5018734253" evidence="1">
    <location>
        <begin position="36"/>
        <end position="265"/>
    </location>
</feature>
<dbReference type="AlphaFoldDB" id="A0A3S0HBQ2"/>
<sequence>MATAYLRHQLHLHRHQMRLRLLGLLLLALPTAALAQKKSYTSAKRGKNGDVKSVTVNNLPNYDERWFRPGFYVGLNTTRYRLEHSQAYVDRLRNGQGIAANAKISPGFAVGFVGDVRLADHWNLRFTPGVSFLSRQVEFKKVGNVTEDVMDQEIGSTQLDMPLLLKFKSQRRRNTRMYMVGGIKPSFNVGKRKQDPERNLLQVGDSDFAIEYGVGLDLFYPFFKFAPELRFSHGLTNLSQSAPDIYSQSFQRIRTSTVTLYLTFE</sequence>
<evidence type="ECO:0000256" key="1">
    <source>
        <dbReference type="SAM" id="SignalP"/>
    </source>
</evidence>
<dbReference type="Pfam" id="PF13568">
    <property type="entry name" value="OMP_b-brl_2"/>
    <property type="match status" value="1"/>
</dbReference>
<proteinExistence type="predicted"/>
<dbReference type="Proteomes" id="UP000282184">
    <property type="component" value="Unassembled WGS sequence"/>
</dbReference>
<gene>
    <name evidence="3" type="ORF">EJV47_05425</name>
</gene>
<dbReference type="InterPro" id="IPR025665">
    <property type="entry name" value="Beta-barrel_OMP_2"/>
</dbReference>
<organism evidence="3 4">
    <name type="scientific">Hymenobacter gummosus</name>
    <dbReference type="NCBI Taxonomy" id="1776032"/>
    <lineage>
        <taxon>Bacteria</taxon>
        <taxon>Pseudomonadati</taxon>
        <taxon>Bacteroidota</taxon>
        <taxon>Cytophagia</taxon>
        <taxon>Cytophagales</taxon>
        <taxon>Hymenobacteraceae</taxon>
        <taxon>Hymenobacter</taxon>
    </lineage>
</organism>
<comment type="caution">
    <text evidence="3">The sequence shown here is derived from an EMBL/GenBank/DDBJ whole genome shotgun (WGS) entry which is preliminary data.</text>
</comment>
<protein>
    <submittedName>
        <fullName evidence="3">PorT family protein</fullName>
    </submittedName>
</protein>
<keyword evidence="4" id="KW-1185">Reference proteome</keyword>
<feature type="signal peptide" evidence="1">
    <location>
        <begin position="1"/>
        <end position="35"/>
    </location>
</feature>
<evidence type="ECO:0000313" key="4">
    <source>
        <dbReference type="Proteomes" id="UP000282184"/>
    </source>
</evidence>
<accession>A0A3S0HBQ2</accession>
<dbReference type="EMBL" id="RXOF01000002">
    <property type="protein sequence ID" value="RTQ52453.1"/>
    <property type="molecule type" value="Genomic_DNA"/>
</dbReference>
<keyword evidence="1" id="KW-0732">Signal</keyword>
<evidence type="ECO:0000313" key="3">
    <source>
        <dbReference type="EMBL" id="RTQ52453.1"/>
    </source>
</evidence>
<evidence type="ECO:0000259" key="2">
    <source>
        <dbReference type="Pfam" id="PF13568"/>
    </source>
</evidence>
<name>A0A3S0HBQ2_9BACT</name>
<dbReference type="OrthoDB" id="1467485at2"/>